<keyword evidence="6" id="KW-0732">Signal</keyword>
<keyword evidence="8" id="KW-1185">Reference proteome</keyword>
<dbReference type="InterPro" id="IPR004254">
    <property type="entry name" value="AdipoR/HlyIII-related"/>
</dbReference>
<proteinExistence type="predicted"/>
<feature type="signal peptide" evidence="6">
    <location>
        <begin position="1"/>
        <end position="15"/>
    </location>
</feature>
<dbReference type="EMBL" id="CP126663">
    <property type="protein sequence ID" value="WKA06837.1"/>
    <property type="molecule type" value="Genomic_DNA"/>
</dbReference>
<feature type="chain" id="PRO_5046290425" evidence="6">
    <location>
        <begin position="16"/>
        <end position="113"/>
    </location>
</feature>
<evidence type="ECO:0000256" key="1">
    <source>
        <dbReference type="ARBA" id="ARBA00004141"/>
    </source>
</evidence>
<keyword evidence="4 5" id="KW-0472">Membrane</keyword>
<gene>
    <name evidence="7" type="ORF">VitviT2T_024717</name>
</gene>
<evidence type="ECO:0000313" key="8">
    <source>
        <dbReference type="Proteomes" id="UP001227230"/>
    </source>
</evidence>
<accession>A0ABY9DHG7</accession>
<sequence>MWTVLMPSLFKVILSHLHFSTRFLGHCHPSRSCSLYTSFQILQGYPINFHGFLGVIPAVHAVIIHRDHPQIFAALGFEMMVAVRYAAGAGFYVSKFPEQWKPGAFDIARQSFH</sequence>
<evidence type="ECO:0000256" key="2">
    <source>
        <dbReference type="ARBA" id="ARBA00022692"/>
    </source>
</evidence>
<feature type="transmembrane region" description="Helical" evidence="5">
    <location>
        <begin position="45"/>
        <end position="64"/>
    </location>
</feature>
<feature type="transmembrane region" description="Helical" evidence="5">
    <location>
        <begin position="71"/>
        <end position="93"/>
    </location>
</feature>
<evidence type="ECO:0000256" key="6">
    <source>
        <dbReference type="SAM" id="SignalP"/>
    </source>
</evidence>
<dbReference type="Pfam" id="PF03006">
    <property type="entry name" value="HlyIII"/>
    <property type="match status" value="1"/>
</dbReference>
<keyword evidence="2 5" id="KW-0812">Transmembrane</keyword>
<evidence type="ECO:0000256" key="4">
    <source>
        <dbReference type="ARBA" id="ARBA00023136"/>
    </source>
</evidence>
<evidence type="ECO:0000256" key="5">
    <source>
        <dbReference type="SAM" id="Phobius"/>
    </source>
</evidence>
<dbReference type="Proteomes" id="UP001227230">
    <property type="component" value="Chromosome 16"/>
</dbReference>
<protein>
    <submittedName>
        <fullName evidence="7">Uncharacterized protein</fullName>
    </submittedName>
</protein>
<keyword evidence="3 5" id="KW-1133">Transmembrane helix</keyword>
<organism evidence="7 8">
    <name type="scientific">Vitis vinifera</name>
    <name type="common">Grape</name>
    <dbReference type="NCBI Taxonomy" id="29760"/>
    <lineage>
        <taxon>Eukaryota</taxon>
        <taxon>Viridiplantae</taxon>
        <taxon>Streptophyta</taxon>
        <taxon>Embryophyta</taxon>
        <taxon>Tracheophyta</taxon>
        <taxon>Spermatophyta</taxon>
        <taxon>Magnoliopsida</taxon>
        <taxon>eudicotyledons</taxon>
        <taxon>Gunneridae</taxon>
        <taxon>Pentapetalae</taxon>
        <taxon>rosids</taxon>
        <taxon>Vitales</taxon>
        <taxon>Vitaceae</taxon>
        <taxon>Viteae</taxon>
        <taxon>Vitis</taxon>
    </lineage>
</organism>
<comment type="subcellular location">
    <subcellularLocation>
        <location evidence="1">Membrane</location>
        <topology evidence="1">Multi-pass membrane protein</topology>
    </subcellularLocation>
</comment>
<name>A0ABY9DHG7_VITVI</name>
<evidence type="ECO:0000256" key="3">
    <source>
        <dbReference type="ARBA" id="ARBA00022989"/>
    </source>
</evidence>
<reference evidence="7 8" key="1">
    <citation type="journal article" date="2023" name="Hortic Res">
        <title>The complete reference genome for grapevine (Vitis vinifera L.) genetics and breeding.</title>
        <authorList>
            <person name="Shi X."/>
            <person name="Cao S."/>
            <person name="Wang X."/>
            <person name="Huang S."/>
            <person name="Wang Y."/>
            <person name="Liu Z."/>
            <person name="Liu W."/>
            <person name="Leng X."/>
            <person name="Peng Y."/>
            <person name="Wang N."/>
            <person name="Wang Y."/>
            <person name="Ma Z."/>
            <person name="Xu X."/>
            <person name="Zhang F."/>
            <person name="Xue H."/>
            <person name="Zhong H."/>
            <person name="Wang Y."/>
            <person name="Zhang K."/>
            <person name="Velt A."/>
            <person name="Avia K."/>
            <person name="Holtgrawe D."/>
            <person name="Grimplet J."/>
            <person name="Matus J.T."/>
            <person name="Ware D."/>
            <person name="Wu X."/>
            <person name="Wang H."/>
            <person name="Liu C."/>
            <person name="Fang Y."/>
            <person name="Rustenholz C."/>
            <person name="Cheng Z."/>
            <person name="Xiao H."/>
            <person name="Zhou Y."/>
        </authorList>
    </citation>
    <scope>NUCLEOTIDE SEQUENCE [LARGE SCALE GENOMIC DNA]</scope>
    <source>
        <strain evidence="8">cv. Pinot noir / PN40024</strain>
        <tissue evidence="7">Leaf</tissue>
    </source>
</reference>
<evidence type="ECO:0000313" key="7">
    <source>
        <dbReference type="EMBL" id="WKA06837.1"/>
    </source>
</evidence>